<protein>
    <submittedName>
        <fullName evidence="2">Dot/Icm T4SS effector</fullName>
    </submittedName>
</protein>
<name>A0A0W1A1K8_9GAMM</name>
<comment type="caution">
    <text evidence="2">The sequence shown here is derived from an EMBL/GenBank/DDBJ whole genome shotgun (WGS) entry which is preliminary data.</text>
</comment>
<feature type="compositionally biased region" description="Polar residues" evidence="1">
    <location>
        <begin position="230"/>
        <end position="241"/>
    </location>
</feature>
<dbReference type="AlphaFoldDB" id="A0A0W1A1K8"/>
<proteinExistence type="predicted"/>
<sequence>MTFQLVAYEKLKGNLIESVKTLIKHYTPKADTDVDPSKLENLLNGVTADRRPQCFFLLKVIGLLDKSSESTDSKARVLNSLAFYLHQKIEASYTHLSPTNSNLYNALTTALGLSKENTPDKLDLPDMYSALSEFLRTRIYKLGDPRNGYLNEQVLDIPDYEIETDLKAIENKMHELRIINIDDAYKTYLKLQKPKASESGYFGSLFGTTTVTKTEKPKASHKKVSKKQVETVSEEPQSNDTPNRDEVKSHAM</sequence>
<dbReference type="InterPro" id="IPR044887">
    <property type="entry name" value="SoDot-IcmSS_sf"/>
</dbReference>
<evidence type="ECO:0000313" key="2">
    <source>
        <dbReference type="EMBL" id="KTD75255.1"/>
    </source>
</evidence>
<accession>A0A0W1A1K8</accession>
<dbReference type="EMBL" id="LNZB01000060">
    <property type="protein sequence ID" value="KTD75255.1"/>
    <property type="molecule type" value="Genomic_DNA"/>
</dbReference>
<organism evidence="2 3">
    <name type="scientific">Legionella waltersii</name>
    <dbReference type="NCBI Taxonomy" id="66969"/>
    <lineage>
        <taxon>Bacteria</taxon>
        <taxon>Pseudomonadati</taxon>
        <taxon>Pseudomonadota</taxon>
        <taxon>Gammaproteobacteria</taxon>
        <taxon>Legionellales</taxon>
        <taxon>Legionellaceae</taxon>
        <taxon>Legionella</taxon>
    </lineage>
</organism>
<dbReference type="RefSeq" id="WP_058481864.1">
    <property type="nucleotide sequence ID" value="NZ_CAAAIQ010000014.1"/>
</dbReference>
<reference evidence="2 3" key="1">
    <citation type="submission" date="2015-11" db="EMBL/GenBank/DDBJ databases">
        <title>Genomic analysis of 38 Legionella species identifies large and diverse effector repertoires.</title>
        <authorList>
            <person name="Burstein D."/>
            <person name="Amaro F."/>
            <person name="Zusman T."/>
            <person name="Lifshitz Z."/>
            <person name="Cohen O."/>
            <person name="Gilbert J.A."/>
            <person name="Pupko T."/>
            <person name="Shuman H.A."/>
            <person name="Segal G."/>
        </authorList>
    </citation>
    <scope>NUCLEOTIDE SEQUENCE [LARGE SCALE GENOMIC DNA]</scope>
    <source>
        <strain evidence="2 3">ATCC 51914</strain>
    </source>
</reference>
<dbReference type="InterPro" id="IPR031758">
    <property type="entry name" value="SoDot-IcmSS"/>
</dbReference>
<dbReference type="STRING" id="66969.Lwal_3296"/>
<dbReference type="Proteomes" id="UP000054729">
    <property type="component" value="Unassembled WGS sequence"/>
</dbReference>
<evidence type="ECO:0000256" key="1">
    <source>
        <dbReference type="SAM" id="MobiDB-lite"/>
    </source>
</evidence>
<dbReference type="Pfam" id="PF16848">
    <property type="entry name" value="SoDot-IcmSS"/>
    <property type="match status" value="1"/>
</dbReference>
<dbReference type="PATRIC" id="fig|66969.6.peg.3592"/>
<gene>
    <name evidence="2" type="ORF">Lwal_3296</name>
</gene>
<keyword evidence="3" id="KW-1185">Reference proteome</keyword>
<evidence type="ECO:0000313" key="3">
    <source>
        <dbReference type="Proteomes" id="UP000054729"/>
    </source>
</evidence>
<dbReference type="OrthoDB" id="5650225at2"/>
<dbReference type="Gene3D" id="6.10.280.170">
    <property type="entry name" value="Substrate of the Dot/Icm secretion system"/>
    <property type="match status" value="1"/>
</dbReference>
<feature type="region of interest" description="Disordered" evidence="1">
    <location>
        <begin position="212"/>
        <end position="252"/>
    </location>
</feature>
<dbReference type="Gene3D" id="1.20.1440.330">
    <property type="match status" value="1"/>
</dbReference>
<feature type="compositionally biased region" description="Basic and acidic residues" evidence="1">
    <location>
        <begin position="242"/>
        <end position="252"/>
    </location>
</feature>